<name>A0A839JWS1_9FIRM</name>
<dbReference type="CDD" id="cd00093">
    <property type="entry name" value="HTH_XRE"/>
    <property type="match status" value="1"/>
</dbReference>
<dbReference type="GO" id="GO:0003677">
    <property type="term" value="F:DNA binding"/>
    <property type="evidence" value="ECO:0007669"/>
    <property type="project" value="UniProtKB-KW"/>
</dbReference>
<dbReference type="SUPFAM" id="SSF47413">
    <property type="entry name" value="lambda repressor-like DNA-binding domains"/>
    <property type="match status" value="1"/>
</dbReference>
<reference evidence="3 4" key="1">
    <citation type="submission" date="2020-07" db="EMBL/GenBank/DDBJ databases">
        <title>Characterization and genome sequencing of isolate MD1, a novel member within the family Lachnospiraceae.</title>
        <authorList>
            <person name="Rettenmaier R."/>
            <person name="Di Bello L."/>
            <person name="Zinser C."/>
            <person name="Scheitz K."/>
            <person name="Liebl W."/>
            <person name="Zverlov V."/>
        </authorList>
    </citation>
    <scope>NUCLEOTIDE SEQUENCE [LARGE SCALE GENOMIC DNA]</scope>
    <source>
        <strain evidence="3 4">MD1</strain>
    </source>
</reference>
<dbReference type="InterPro" id="IPR001387">
    <property type="entry name" value="Cro/C1-type_HTH"/>
</dbReference>
<protein>
    <submittedName>
        <fullName evidence="3">Helix-turn-helix transcriptional regulator</fullName>
    </submittedName>
</protein>
<keyword evidence="4" id="KW-1185">Reference proteome</keyword>
<dbReference type="Pfam" id="PF01381">
    <property type="entry name" value="HTH_3"/>
    <property type="match status" value="1"/>
</dbReference>
<accession>A0A839JWS1</accession>
<feature type="domain" description="HTH cro/C1-type" evidence="2">
    <location>
        <begin position="7"/>
        <end position="61"/>
    </location>
</feature>
<dbReference type="Gene3D" id="1.10.260.40">
    <property type="entry name" value="lambda repressor-like DNA-binding domains"/>
    <property type="match status" value="1"/>
</dbReference>
<dbReference type="PANTHER" id="PTHR46558">
    <property type="entry name" value="TRACRIPTIONAL REGULATORY PROTEIN-RELATED-RELATED"/>
    <property type="match status" value="1"/>
</dbReference>
<gene>
    <name evidence="3" type="ORF">H0486_00910</name>
</gene>
<dbReference type="PANTHER" id="PTHR46558:SF11">
    <property type="entry name" value="HTH-TYPE TRANSCRIPTIONAL REGULATOR XRE"/>
    <property type="match status" value="1"/>
</dbReference>
<proteinExistence type="predicted"/>
<dbReference type="PROSITE" id="PS50943">
    <property type="entry name" value="HTH_CROC1"/>
    <property type="match status" value="1"/>
</dbReference>
<comment type="caution">
    <text evidence="3">The sequence shown here is derived from an EMBL/GenBank/DDBJ whole genome shotgun (WGS) entry which is preliminary data.</text>
</comment>
<dbReference type="AlphaFoldDB" id="A0A839JWS1"/>
<evidence type="ECO:0000259" key="2">
    <source>
        <dbReference type="PROSITE" id="PS50943"/>
    </source>
</evidence>
<keyword evidence="1" id="KW-0238">DNA-binding</keyword>
<dbReference type="SMART" id="SM00530">
    <property type="entry name" value="HTH_XRE"/>
    <property type="match status" value="1"/>
</dbReference>
<dbReference type="RefSeq" id="WP_228351232.1">
    <property type="nucleotide sequence ID" value="NZ_JACEGA010000001.1"/>
</dbReference>
<dbReference type="InterPro" id="IPR043735">
    <property type="entry name" value="DUF5680"/>
</dbReference>
<evidence type="ECO:0000256" key="1">
    <source>
        <dbReference type="ARBA" id="ARBA00023125"/>
    </source>
</evidence>
<organism evidence="3 4">
    <name type="scientific">Variimorphobacter saccharofermentans</name>
    <dbReference type="NCBI Taxonomy" id="2755051"/>
    <lineage>
        <taxon>Bacteria</taxon>
        <taxon>Bacillati</taxon>
        <taxon>Bacillota</taxon>
        <taxon>Clostridia</taxon>
        <taxon>Lachnospirales</taxon>
        <taxon>Lachnospiraceae</taxon>
        <taxon>Variimorphobacter</taxon>
    </lineage>
</organism>
<dbReference type="Proteomes" id="UP000574276">
    <property type="component" value="Unassembled WGS sequence"/>
</dbReference>
<dbReference type="Pfam" id="PF18931">
    <property type="entry name" value="DUF5680"/>
    <property type="match status" value="1"/>
</dbReference>
<sequence length="225" mass="25969">MEFKDKLAVLRRERGLSQEALAEFIGISRQAVAKWELGQGYPDIDNLIKLSNTLKISVDRLIKEEENDYFLANIMKDNTNTEEIIEFLLKAKTSTYAAYGPKEAPSRPQSQDLHYSDGDYLYIDSYLGAEQFGGEEAVWYQGKPVWCINYTGRLLGENFSGDFLKDALRHVTKEAPYRGPALYQDGDYTYHCYSTGSFEWFQGHEEIYCRSVKIYELFFHGGKLR</sequence>
<dbReference type="InterPro" id="IPR010982">
    <property type="entry name" value="Lambda_DNA-bd_dom_sf"/>
</dbReference>
<evidence type="ECO:0000313" key="3">
    <source>
        <dbReference type="EMBL" id="MBB2181452.1"/>
    </source>
</evidence>
<evidence type="ECO:0000313" key="4">
    <source>
        <dbReference type="Proteomes" id="UP000574276"/>
    </source>
</evidence>
<dbReference type="EMBL" id="JACEGA010000001">
    <property type="protein sequence ID" value="MBB2181452.1"/>
    <property type="molecule type" value="Genomic_DNA"/>
</dbReference>